<gene>
    <name evidence="1" type="ORF">KL86DYS1_30450</name>
</gene>
<evidence type="ECO:0008006" key="2">
    <source>
        <dbReference type="Google" id="ProtNLM"/>
    </source>
</evidence>
<dbReference type="AlphaFoldDB" id="A0A212JUL8"/>
<organism evidence="1">
    <name type="scientific">uncultured Dysgonomonas sp</name>
    <dbReference type="NCBI Taxonomy" id="206096"/>
    <lineage>
        <taxon>Bacteria</taxon>
        <taxon>Pseudomonadati</taxon>
        <taxon>Bacteroidota</taxon>
        <taxon>Bacteroidia</taxon>
        <taxon>Bacteroidales</taxon>
        <taxon>Dysgonomonadaceae</taxon>
        <taxon>Dysgonomonas</taxon>
        <taxon>environmental samples</taxon>
    </lineage>
</organism>
<dbReference type="PROSITE" id="PS51257">
    <property type="entry name" value="PROKAR_LIPOPROTEIN"/>
    <property type="match status" value="1"/>
</dbReference>
<protein>
    <recommendedName>
        <fullName evidence="2">Gliding motility-associated lipoprotein GldH</fullName>
    </recommendedName>
</protein>
<dbReference type="Pfam" id="PF14109">
    <property type="entry name" value="GldH_lipo"/>
    <property type="match status" value="1"/>
</dbReference>
<proteinExistence type="predicted"/>
<dbReference type="InterPro" id="IPR029000">
    <property type="entry name" value="Cyclophilin-like_dom_sf"/>
</dbReference>
<accession>A0A212JUL8</accession>
<dbReference type="EMBL" id="FLUM01000003">
    <property type="protein sequence ID" value="SBW02965.1"/>
    <property type="molecule type" value="Genomic_DNA"/>
</dbReference>
<dbReference type="SUPFAM" id="SSF50891">
    <property type="entry name" value="Cyclophilin-like"/>
    <property type="match status" value="1"/>
</dbReference>
<evidence type="ECO:0000313" key="1">
    <source>
        <dbReference type="EMBL" id="SBW02965.1"/>
    </source>
</evidence>
<dbReference type="InterPro" id="IPR020018">
    <property type="entry name" value="Motility-assoc_lipoprot_GldH"/>
</dbReference>
<dbReference type="NCBIfam" id="TIGR03511">
    <property type="entry name" value="GldH_lipo"/>
    <property type="match status" value="1"/>
</dbReference>
<sequence length="168" mass="19669">MGSLTRKSLMHKPLSVLCGILLTIIAISCNKQEVYYRFHEIKDAEWAQNDKLIFDIDSTVFELNVPYTIHFEVTNNVNYPYQNIWFFVQSDIYNDSVFTKLEKEFMLADKFGKWTGSGFGTLYQASFIFDDNIIFKKKRNHQIIIGHGMRDQQLKGIEKIGVRIARKE</sequence>
<reference evidence="1" key="1">
    <citation type="submission" date="2016-04" db="EMBL/GenBank/DDBJ databases">
        <authorList>
            <person name="Evans L.H."/>
            <person name="Alamgir A."/>
            <person name="Owens N."/>
            <person name="Weber N.D."/>
            <person name="Virtaneva K."/>
            <person name="Barbian K."/>
            <person name="Babar A."/>
            <person name="Rosenke K."/>
        </authorList>
    </citation>
    <scope>NUCLEOTIDE SEQUENCE</scope>
    <source>
        <strain evidence="1">86-1</strain>
    </source>
</reference>
<name>A0A212JUL8_9BACT</name>